<dbReference type="SUPFAM" id="SSF143631">
    <property type="entry name" value="ApbE-like"/>
    <property type="match status" value="1"/>
</dbReference>
<dbReference type="GO" id="GO:0016740">
    <property type="term" value="F:transferase activity"/>
    <property type="evidence" value="ECO:0007669"/>
    <property type="project" value="UniProtKB-KW"/>
</dbReference>
<evidence type="ECO:0000256" key="6">
    <source>
        <dbReference type="ARBA" id="ARBA00022723"/>
    </source>
</evidence>
<keyword evidence="4" id="KW-0285">Flavoprotein</keyword>
<proteinExistence type="predicted"/>
<feature type="region of interest" description="Disordered" evidence="11">
    <location>
        <begin position="211"/>
        <end position="231"/>
    </location>
</feature>
<dbReference type="PIRSF" id="PIRSF006268">
    <property type="entry name" value="ApbE"/>
    <property type="match status" value="1"/>
</dbReference>
<dbReference type="EC" id="2.7.1.180" evidence="2"/>
<name>A0A6J6VSA5_9ZZZZ</name>
<reference evidence="12" key="1">
    <citation type="submission" date="2020-05" db="EMBL/GenBank/DDBJ databases">
        <authorList>
            <person name="Chiriac C."/>
            <person name="Salcher M."/>
            <person name="Ghai R."/>
            <person name="Kavagutti S V."/>
        </authorList>
    </citation>
    <scope>NUCLEOTIDE SEQUENCE</scope>
</reference>
<evidence type="ECO:0000256" key="5">
    <source>
        <dbReference type="ARBA" id="ARBA00022679"/>
    </source>
</evidence>
<dbReference type="InterPro" id="IPR024932">
    <property type="entry name" value="ApbE"/>
</dbReference>
<evidence type="ECO:0000256" key="9">
    <source>
        <dbReference type="ARBA" id="ARBA00031306"/>
    </source>
</evidence>
<comment type="cofactor">
    <cofactor evidence="1">
        <name>Mg(2+)</name>
        <dbReference type="ChEBI" id="CHEBI:18420"/>
    </cofactor>
</comment>
<evidence type="ECO:0000256" key="2">
    <source>
        <dbReference type="ARBA" id="ARBA00011955"/>
    </source>
</evidence>
<dbReference type="PANTHER" id="PTHR30040:SF2">
    <property type="entry name" value="FAD:PROTEIN FMN TRANSFERASE"/>
    <property type="match status" value="1"/>
</dbReference>
<feature type="compositionally biased region" description="Low complexity" evidence="11">
    <location>
        <begin position="273"/>
        <end position="284"/>
    </location>
</feature>
<keyword evidence="8" id="KW-0460">Magnesium</keyword>
<evidence type="ECO:0000256" key="7">
    <source>
        <dbReference type="ARBA" id="ARBA00022827"/>
    </source>
</evidence>
<dbReference type="Gene3D" id="3.10.520.10">
    <property type="entry name" value="ApbE-like domains"/>
    <property type="match status" value="1"/>
</dbReference>
<dbReference type="InterPro" id="IPR003374">
    <property type="entry name" value="ApbE-like_sf"/>
</dbReference>
<dbReference type="EMBL" id="CAEZZU010000046">
    <property type="protein sequence ID" value="CAB4774434.1"/>
    <property type="molecule type" value="Genomic_DNA"/>
</dbReference>
<gene>
    <name evidence="12" type="ORF">UFOPK2925_00459</name>
</gene>
<sequence length="342" mass="35692">MPSSPASPRFAPGLLKREWRAMGTDVEVILNGGDESLLDLAQARIEDLESRWSRFRASSELESLNHLPDRRVILSRESYEIIELAVAASLSTKGAFDPTVYDAIRSAGYLSDFEGGLDTPAASDGSDSDRAALPLDTTSAKPAPGCSSIILDPIVRSVMLPEGVHIDLGGIGKGRAADLVAMELMSAGARGVCISLGGDLRVIGEAPPIDSSALPADADESPENAGATSSWTIGVQDSPGLVIALASGGVATSARTRRIWSSGGETRHHLIDPRSGQPSQGSGRSVTVIAKDATSAEVLAKALYFLDPKEGAEVLNAHNATGVIIDDDGQAHPLSGFERFLA</sequence>
<dbReference type="GO" id="GO:0046872">
    <property type="term" value="F:metal ion binding"/>
    <property type="evidence" value="ECO:0007669"/>
    <property type="project" value="UniProtKB-KW"/>
</dbReference>
<evidence type="ECO:0000256" key="1">
    <source>
        <dbReference type="ARBA" id="ARBA00001946"/>
    </source>
</evidence>
<dbReference type="AlphaFoldDB" id="A0A6J6VSA5"/>
<evidence type="ECO:0000256" key="3">
    <source>
        <dbReference type="ARBA" id="ARBA00016337"/>
    </source>
</evidence>
<dbReference type="PANTHER" id="PTHR30040">
    <property type="entry name" value="THIAMINE BIOSYNTHESIS LIPOPROTEIN APBE"/>
    <property type="match status" value="1"/>
</dbReference>
<evidence type="ECO:0000256" key="4">
    <source>
        <dbReference type="ARBA" id="ARBA00022630"/>
    </source>
</evidence>
<accession>A0A6J6VSA5</accession>
<comment type="catalytic activity">
    <reaction evidence="10">
        <text>L-threonyl-[protein] + FAD = FMN-L-threonyl-[protein] + AMP + H(+)</text>
        <dbReference type="Rhea" id="RHEA:36847"/>
        <dbReference type="Rhea" id="RHEA-COMP:11060"/>
        <dbReference type="Rhea" id="RHEA-COMP:11061"/>
        <dbReference type="ChEBI" id="CHEBI:15378"/>
        <dbReference type="ChEBI" id="CHEBI:30013"/>
        <dbReference type="ChEBI" id="CHEBI:57692"/>
        <dbReference type="ChEBI" id="CHEBI:74257"/>
        <dbReference type="ChEBI" id="CHEBI:456215"/>
        <dbReference type="EC" id="2.7.1.180"/>
    </reaction>
</comment>
<evidence type="ECO:0000256" key="11">
    <source>
        <dbReference type="SAM" id="MobiDB-lite"/>
    </source>
</evidence>
<dbReference type="Pfam" id="PF02424">
    <property type="entry name" value="ApbE"/>
    <property type="match status" value="1"/>
</dbReference>
<keyword evidence="6" id="KW-0479">Metal-binding</keyword>
<evidence type="ECO:0000313" key="12">
    <source>
        <dbReference type="EMBL" id="CAB4774434.1"/>
    </source>
</evidence>
<organism evidence="12">
    <name type="scientific">freshwater metagenome</name>
    <dbReference type="NCBI Taxonomy" id="449393"/>
    <lineage>
        <taxon>unclassified sequences</taxon>
        <taxon>metagenomes</taxon>
        <taxon>ecological metagenomes</taxon>
    </lineage>
</organism>
<evidence type="ECO:0000256" key="10">
    <source>
        <dbReference type="ARBA" id="ARBA00048540"/>
    </source>
</evidence>
<evidence type="ECO:0000256" key="8">
    <source>
        <dbReference type="ARBA" id="ARBA00022842"/>
    </source>
</evidence>
<keyword evidence="7" id="KW-0274">FAD</keyword>
<keyword evidence="5" id="KW-0808">Transferase</keyword>
<feature type="region of interest" description="Disordered" evidence="11">
    <location>
        <begin position="120"/>
        <end position="141"/>
    </location>
</feature>
<protein>
    <recommendedName>
        <fullName evidence="3">FAD:protein FMN transferase</fullName>
        <ecNumber evidence="2">2.7.1.180</ecNumber>
    </recommendedName>
    <alternativeName>
        <fullName evidence="9">Flavin transferase</fullName>
    </alternativeName>
</protein>
<feature type="region of interest" description="Disordered" evidence="11">
    <location>
        <begin position="261"/>
        <end position="284"/>
    </location>
</feature>